<dbReference type="HOGENOM" id="CLU_127910_0_0_1"/>
<dbReference type="EnsemblPlants" id="ORUFI04G23430.1">
    <property type="protein sequence ID" value="ORUFI04G23430.1"/>
    <property type="gene ID" value="ORUFI04G23430"/>
</dbReference>
<dbReference type="InterPro" id="IPR029466">
    <property type="entry name" value="NAM-associated_C"/>
</dbReference>
<feature type="compositionally biased region" description="Basic and acidic residues" evidence="1">
    <location>
        <begin position="61"/>
        <end position="73"/>
    </location>
</feature>
<dbReference type="Pfam" id="PF14303">
    <property type="entry name" value="NAM-associated"/>
    <property type="match status" value="1"/>
</dbReference>
<feature type="domain" description="No apical meristem-associated C-terminal" evidence="2">
    <location>
        <begin position="16"/>
        <end position="146"/>
    </location>
</feature>
<feature type="compositionally biased region" description="Basic and acidic residues" evidence="1">
    <location>
        <begin position="89"/>
        <end position="105"/>
    </location>
</feature>
<dbReference type="PANTHER" id="PTHR45023:SF4">
    <property type="entry name" value="GLYCINE-RICH PROTEIN-RELATED"/>
    <property type="match status" value="1"/>
</dbReference>
<sequence length="164" mass="19020">MELVHEEYKKVKETDKPFAFEYWWRVVKDEPKWLNRDVAADIMNKRNKVSSSGAYTSSSNRDTDEATDAERCRPQGQKAAKERRKGKGKEKLGKGRLSDETDAREHAQAIAIQAEADKEKVKMEKIKQFNELLMIDTSSYSESQKARHEKMLDFLSNEIYGVEK</sequence>
<evidence type="ECO:0000313" key="4">
    <source>
        <dbReference type="Proteomes" id="UP000008022"/>
    </source>
</evidence>
<organism evidence="3 4">
    <name type="scientific">Oryza rufipogon</name>
    <name type="common">Brownbeard rice</name>
    <name type="synonym">Asian wild rice</name>
    <dbReference type="NCBI Taxonomy" id="4529"/>
    <lineage>
        <taxon>Eukaryota</taxon>
        <taxon>Viridiplantae</taxon>
        <taxon>Streptophyta</taxon>
        <taxon>Embryophyta</taxon>
        <taxon>Tracheophyta</taxon>
        <taxon>Spermatophyta</taxon>
        <taxon>Magnoliopsida</taxon>
        <taxon>Liliopsida</taxon>
        <taxon>Poales</taxon>
        <taxon>Poaceae</taxon>
        <taxon>BOP clade</taxon>
        <taxon>Oryzoideae</taxon>
        <taxon>Oryzeae</taxon>
        <taxon>Oryzinae</taxon>
        <taxon>Oryza</taxon>
    </lineage>
</organism>
<accession>A0A0E0PCQ6</accession>
<reference evidence="3" key="2">
    <citation type="submission" date="2015-06" db="UniProtKB">
        <authorList>
            <consortium name="EnsemblPlants"/>
        </authorList>
    </citation>
    <scope>IDENTIFICATION</scope>
</reference>
<evidence type="ECO:0000259" key="2">
    <source>
        <dbReference type="Pfam" id="PF14303"/>
    </source>
</evidence>
<name>A0A0E0PCQ6_ORYRU</name>
<evidence type="ECO:0000256" key="1">
    <source>
        <dbReference type="SAM" id="MobiDB-lite"/>
    </source>
</evidence>
<dbReference type="Gramene" id="ORUFI04G23430.1">
    <property type="protein sequence ID" value="ORUFI04G23430.1"/>
    <property type="gene ID" value="ORUFI04G23430"/>
</dbReference>
<keyword evidence="4" id="KW-1185">Reference proteome</keyword>
<proteinExistence type="predicted"/>
<reference evidence="4" key="1">
    <citation type="submission" date="2013-06" db="EMBL/GenBank/DDBJ databases">
        <authorList>
            <person name="Zhao Q."/>
        </authorList>
    </citation>
    <scope>NUCLEOTIDE SEQUENCE</scope>
    <source>
        <strain evidence="4">cv. W1943</strain>
    </source>
</reference>
<protein>
    <recommendedName>
        <fullName evidence="2">No apical meristem-associated C-terminal domain-containing protein</fullName>
    </recommendedName>
</protein>
<dbReference type="Proteomes" id="UP000008022">
    <property type="component" value="Unassembled WGS sequence"/>
</dbReference>
<feature type="region of interest" description="Disordered" evidence="1">
    <location>
        <begin position="45"/>
        <end position="105"/>
    </location>
</feature>
<dbReference type="AlphaFoldDB" id="A0A0E0PCQ6"/>
<feature type="compositionally biased region" description="Polar residues" evidence="1">
    <location>
        <begin position="49"/>
        <end position="60"/>
    </location>
</feature>
<evidence type="ECO:0000313" key="3">
    <source>
        <dbReference type="EnsemblPlants" id="ORUFI04G23430.1"/>
    </source>
</evidence>
<dbReference type="OMA" id="TDAREHA"/>
<dbReference type="PANTHER" id="PTHR45023">
    <property type="match status" value="1"/>
</dbReference>